<dbReference type="Proteomes" id="UP001412067">
    <property type="component" value="Unassembled WGS sequence"/>
</dbReference>
<evidence type="ECO:0000259" key="4">
    <source>
        <dbReference type="Pfam" id="PF23276"/>
    </source>
</evidence>
<proteinExistence type="inferred from homology"/>
<dbReference type="PROSITE" id="PS51375">
    <property type="entry name" value="PPR"/>
    <property type="match status" value="4"/>
</dbReference>
<reference evidence="5 6" key="1">
    <citation type="journal article" date="2022" name="Nat. Plants">
        <title>Genomes of leafy and leafless Platanthera orchids illuminate the evolution of mycoheterotrophy.</title>
        <authorList>
            <person name="Li M.H."/>
            <person name="Liu K.W."/>
            <person name="Li Z."/>
            <person name="Lu H.C."/>
            <person name="Ye Q.L."/>
            <person name="Zhang D."/>
            <person name="Wang J.Y."/>
            <person name="Li Y.F."/>
            <person name="Zhong Z.M."/>
            <person name="Liu X."/>
            <person name="Yu X."/>
            <person name="Liu D.K."/>
            <person name="Tu X.D."/>
            <person name="Liu B."/>
            <person name="Hao Y."/>
            <person name="Liao X.Y."/>
            <person name="Jiang Y.T."/>
            <person name="Sun W.H."/>
            <person name="Chen J."/>
            <person name="Chen Y.Q."/>
            <person name="Ai Y."/>
            <person name="Zhai J.W."/>
            <person name="Wu S.S."/>
            <person name="Zhou Z."/>
            <person name="Hsiao Y.Y."/>
            <person name="Wu W.L."/>
            <person name="Chen Y.Y."/>
            <person name="Lin Y.F."/>
            <person name="Hsu J.L."/>
            <person name="Li C.Y."/>
            <person name="Wang Z.W."/>
            <person name="Zhao X."/>
            <person name="Zhong W.Y."/>
            <person name="Ma X.K."/>
            <person name="Ma L."/>
            <person name="Huang J."/>
            <person name="Chen G.Z."/>
            <person name="Huang M.Z."/>
            <person name="Huang L."/>
            <person name="Peng D.H."/>
            <person name="Luo Y.B."/>
            <person name="Zou S.Q."/>
            <person name="Chen S.P."/>
            <person name="Lan S."/>
            <person name="Tsai W.C."/>
            <person name="Van de Peer Y."/>
            <person name="Liu Z.J."/>
        </authorList>
    </citation>
    <scope>NUCLEOTIDE SEQUENCE [LARGE SCALE GENOMIC DNA]</scope>
    <source>
        <strain evidence="5">Lor288</strain>
    </source>
</reference>
<evidence type="ECO:0000256" key="3">
    <source>
        <dbReference type="PROSITE-ProRule" id="PRU00708"/>
    </source>
</evidence>
<comment type="similarity">
    <text evidence="1">Belongs to the PPR family. P subfamily.</text>
</comment>
<evidence type="ECO:0000313" key="6">
    <source>
        <dbReference type="Proteomes" id="UP001412067"/>
    </source>
</evidence>
<dbReference type="Pfam" id="PF23276">
    <property type="entry name" value="TPR_24"/>
    <property type="match status" value="1"/>
</dbReference>
<dbReference type="Pfam" id="PF13041">
    <property type="entry name" value="PPR_2"/>
    <property type="match status" value="1"/>
</dbReference>
<comment type="caution">
    <text evidence="5">The sequence shown here is derived from an EMBL/GenBank/DDBJ whole genome shotgun (WGS) entry which is preliminary data.</text>
</comment>
<gene>
    <name evidence="5" type="ORF">KSP40_PGU008857</name>
</gene>
<evidence type="ECO:0000313" key="5">
    <source>
        <dbReference type="EMBL" id="KAK8945935.1"/>
    </source>
</evidence>
<dbReference type="InterPro" id="IPR057027">
    <property type="entry name" value="TPR_mt"/>
</dbReference>
<feature type="domain" description="Pentatricopeptide repeat-containing protein-mitochondrial" evidence="4">
    <location>
        <begin position="106"/>
        <end position="224"/>
    </location>
</feature>
<keyword evidence="6" id="KW-1185">Reference proteome</keyword>
<dbReference type="PANTHER" id="PTHR47938:SF35">
    <property type="entry name" value="PENTATRICOPEPTIDE REPEAT-CONTAINING PROTEIN 4, MITOCHONDRIAL-RELATED"/>
    <property type="match status" value="1"/>
</dbReference>
<dbReference type="PANTHER" id="PTHR47938">
    <property type="entry name" value="RESPIRATORY COMPLEX I CHAPERONE (CIA84), PUTATIVE (AFU_ORTHOLOGUE AFUA_2G06020)-RELATED"/>
    <property type="match status" value="1"/>
</dbReference>
<dbReference type="NCBIfam" id="TIGR00756">
    <property type="entry name" value="PPR"/>
    <property type="match status" value="3"/>
</dbReference>
<sequence>MAAVILDDRRHPQSVVGGGEAPPIPVDLHPNDPRVRSLCDILSRAPTTELERALSSCGITPVPELVEAVLCLSYSSPASAVQFFRWSGLSVKHSPRSWNLMVDILGRNALFDAMWDAIRSMKQEGGVLSTATFASAFGSYCSAGKIKEAIMTFDVMDRYGVAKDVVAVNSLLSAICRQDGHASDAADFYDRVKTSVPPDADTFAILFEGWEKESNTTRAKTTFGEMVIRIGWKADNMSAYDAFLSTLVRANQIQEALKFLKVMKTNNCLPGLKFFSNALDILVKHNNSEHALTLWDVMVTDSGLVPDSPMFNAMISLLCNNQNIDQAFRFLDEMPFYGAFPDATTYNSVFECLVRNKRAGEAEKFFREMLKNEQPPSPSNCAAAIRMFFNQFDPVTALEVWSYVMEDLAPPQGSECANLVLLGLGEFERLSDVTRYAEEMLDMGIELQPTVIEKLRNSFQKAGRLDSYDRIMRRISRY</sequence>
<organism evidence="5 6">
    <name type="scientific">Platanthera guangdongensis</name>
    <dbReference type="NCBI Taxonomy" id="2320717"/>
    <lineage>
        <taxon>Eukaryota</taxon>
        <taxon>Viridiplantae</taxon>
        <taxon>Streptophyta</taxon>
        <taxon>Embryophyta</taxon>
        <taxon>Tracheophyta</taxon>
        <taxon>Spermatophyta</taxon>
        <taxon>Magnoliopsida</taxon>
        <taxon>Liliopsida</taxon>
        <taxon>Asparagales</taxon>
        <taxon>Orchidaceae</taxon>
        <taxon>Orchidoideae</taxon>
        <taxon>Orchideae</taxon>
        <taxon>Orchidinae</taxon>
        <taxon>Platanthera</taxon>
    </lineage>
</organism>
<dbReference type="InterPro" id="IPR011990">
    <property type="entry name" value="TPR-like_helical_dom_sf"/>
</dbReference>
<name>A0ABR2LNX1_9ASPA</name>
<feature type="repeat" description="PPR" evidence="3">
    <location>
        <begin position="129"/>
        <end position="163"/>
    </location>
</feature>
<dbReference type="InterPro" id="IPR002885">
    <property type="entry name" value="PPR_rpt"/>
</dbReference>
<accession>A0ABR2LNX1</accession>
<feature type="repeat" description="PPR" evidence="3">
    <location>
        <begin position="307"/>
        <end position="341"/>
    </location>
</feature>
<dbReference type="Gene3D" id="1.25.40.10">
    <property type="entry name" value="Tetratricopeptide repeat domain"/>
    <property type="match status" value="3"/>
</dbReference>
<keyword evidence="2" id="KW-0677">Repeat</keyword>
<dbReference type="EMBL" id="JBBWWR010000017">
    <property type="protein sequence ID" value="KAK8945935.1"/>
    <property type="molecule type" value="Genomic_DNA"/>
</dbReference>
<feature type="repeat" description="PPR" evidence="3">
    <location>
        <begin position="236"/>
        <end position="270"/>
    </location>
</feature>
<evidence type="ECO:0000256" key="2">
    <source>
        <dbReference type="ARBA" id="ARBA00022737"/>
    </source>
</evidence>
<feature type="repeat" description="PPR" evidence="3">
    <location>
        <begin position="342"/>
        <end position="376"/>
    </location>
</feature>
<evidence type="ECO:0000256" key="1">
    <source>
        <dbReference type="ARBA" id="ARBA00007626"/>
    </source>
</evidence>
<protein>
    <recommendedName>
        <fullName evidence="4">Pentatricopeptide repeat-containing protein-mitochondrial domain-containing protein</fullName>
    </recommendedName>
</protein>
<dbReference type="Pfam" id="PF01535">
    <property type="entry name" value="PPR"/>
    <property type="match status" value="1"/>
</dbReference>